<dbReference type="Pfam" id="PF06985">
    <property type="entry name" value="HET"/>
    <property type="match status" value="1"/>
</dbReference>
<feature type="domain" description="Heterokaryon incompatibility" evidence="2">
    <location>
        <begin position="3"/>
        <end position="152"/>
    </location>
</feature>
<sequence length="633" mass="72333">MKEQRFQVTANLESALRHLRHEDDFRTMWIDAICINQSDTEERTQQVAMMAEIYYNAARVLIWLADLKYLLNPQVLTFVDALVEEIKQLTGLGHDELLDSHDVEILRRKLSESMRPSENLDEGWRTRYQAMAIALSHFFSLPWFRRIWVLQEVFYSSSSTWIRYGEWRMQWEFVVLASAWQRQAVYRYRDLSMDSVHMLFLLPLWERIMSPGKLQGLKILDVLVLARGFYASDTRDKIYALLSLAGDTDQVNNLPPNMRPDYAKPAVQVYTRFTRGWIDQNRSLDIISLVDFYTRPGYSPCFDFVNLPTWVPNFYEAQFTERILGQVRGFRASAQSRVIVHPSTLEESLCIQGIHFDKVAGVLPTEFPHSYDKVDDVVTHLLLEVVRALWLFTVENVATPYPTGEDILEAYLKTLICNTDRFDKYEDPPQALDTDLLATPVSQPIHYHDVSPSSRSPDSNPDSSTQSLAPIDQADLPRSISARPGYTGSEILFADFAASWHTFDPSFSSLPPSYQSLLQAIAPYGSSFDFGVLVGSFCLKRTFFVTAKGYLGLGPHLTQIGGHVVLLAGGKVPFILRTGIDKSESGAEAGTEAKEPWFYFIGECYVHGIMDGSAWEEAERNRDEFPLRVFDIR</sequence>
<dbReference type="eggNOG" id="ENOG502SCBF">
    <property type="taxonomic scope" value="Eukaryota"/>
</dbReference>
<dbReference type="PANTHER" id="PTHR24148:SF64">
    <property type="entry name" value="HETEROKARYON INCOMPATIBILITY DOMAIN-CONTAINING PROTEIN"/>
    <property type="match status" value="1"/>
</dbReference>
<evidence type="ECO:0000313" key="4">
    <source>
        <dbReference type="Proteomes" id="UP000016924"/>
    </source>
</evidence>
<dbReference type="STRING" id="1168221.R7YRB7"/>
<dbReference type="InterPro" id="IPR052895">
    <property type="entry name" value="HetReg/Transcr_Mod"/>
</dbReference>
<dbReference type="OrthoDB" id="5386682at2759"/>
<keyword evidence="4" id="KW-1185">Reference proteome</keyword>
<dbReference type="OMA" id="WWIREHN"/>
<feature type="compositionally biased region" description="Low complexity" evidence="1">
    <location>
        <begin position="450"/>
        <end position="464"/>
    </location>
</feature>
<accession>R7YRB7</accession>
<evidence type="ECO:0000313" key="3">
    <source>
        <dbReference type="EMBL" id="EON64457.1"/>
    </source>
</evidence>
<dbReference type="Pfam" id="PF26639">
    <property type="entry name" value="Het-6_barrel"/>
    <property type="match status" value="1"/>
</dbReference>
<evidence type="ECO:0000259" key="2">
    <source>
        <dbReference type="Pfam" id="PF06985"/>
    </source>
</evidence>
<dbReference type="Proteomes" id="UP000016924">
    <property type="component" value="Unassembled WGS sequence"/>
</dbReference>
<name>R7YRB7_CONA1</name>
<gene>
    <name evidence="3" type="ORF">W97_03688</name>
</gene>
<proteinExistence type="predicted"/>
<reference evidence="4" key="1">
    <citation type="submission" date="2012-06" db="EMBL/GenBank/DDBJ databases">
        <title>The genome sequence of Coniosporium apollinis CBS 100218.</title>
        <authorList>
            <consortium name="The Broad Institute Genome Sequencing Platform"/>
            <person name="Cuomo C."/>
            <person name="Gorbushina A."/>
            <person name="Noack S."/>
            <person name="Walker B."/>
            <person name="Young S.K."/>
            <person name="Zeng Q."/>
            <person name="Gargeya S."/>
            <person name="Fitzgerald M."/>
            <person name="Haas B."/>
            <person name="Abouelleil A."/>
            <person name="Alvarado L."/>
            <person name="Arachchi H.M."/>
            <person name="Berlin A.M."/>
            <person name="Chapman S.B."/>
            <person name="Goldberg J."/>
            <person name="Griggs A."/>
            <person name="Gujja S."/>
            <person name="Hansen M."/>
            <person name="Howarth C."/>
            <person name="Imamovic A."/>
            <person name="Larimer J."/>
            <person name="McCowan C."/>
            <person name="Montmayeur A."/>
            <person name="Murphy C."/>
            <person name="Neiman D."/>
            <person name="Pearson M."/>
            <person name="Priest M."/>
            <person name="Roberts A."/>
            <person name="Saif S."/>
            <person name="Shea T."/>
            <person name="Sisk P."/>
            <person name="Sykes S."/>
            <person name="Wortman J."/>
            <person name="Nusbaum C."/>
            <person name="Birren B."/>
        </authorList>
    </citation>
    <scope>NUCLEOTIDE SEQUENCE [LARGE SCALE GENOMIC DNA]</scope>
    <source>
        <strain evidence="4">CBS 100218</strain>
    </source>
</reference>
<dbReference type="EMBL" id="JH767568">
    <property type="protein sequence ID" value="EON64457.1"/>
    <property type="molecule type" value="Genomic_DNA"/>
</dbReference>
<dbReference type="AlphaFoldDB" id="R7YRB7"/>
<dbReference type="GeneID" id="19900999"/>
<feature type="region of interest" description="Disordered" evidence="1">
    <location>
        <begin position="448"/>
        <end position="470"/>
    </location>
</feature>
<dbReference type="InterPro" id="IPR010730">
    <property type="entry name" value="HET"/>
</dbReference>
<dbReference type="PANTHER" id="PTHR24148">
    <property type="entry name" value="ANKYRIN REPEAT DOMAIN-CONTAINING PROTEIN 39 HOMOLOG-RELATED"/>
    <property type="match status" value="1"/>
</dbReference>
<dbReference type="RefSeq" id="XP_007779774.1">
    <property type="nucleotide sequence ID" value="XM_007781584.1"/>
</dbReference>
<evidence type="ECO:0000256" key="1">
    <source>
        <dbReference type="SAM" id="MobiDB-lite"/>
    </source>
</evidence>
<dbReference type="HOGENOM" id="CLU_004184_7_2_1"/>
<protein>
    <recommendedName>
        <fullName evidence="2">Heterokaryon incompatibility domain-containing protein</fullName>
    </recommendedName>
</protein>
<organism evidence="3 4">
    <name type="scientific">Coniosporium apollinis (strain CBS 100218)</name>
    <name type="common">Rock-inhabiting black yeast</name>
    <dbReference type="NCBI Taxonomy" id="1168221"/>
    <lineage>
        <taxon>Eukaryota</taxon>
        <taxon>Fungi</taxon>
        <taxon>Dikarya</taxon>
        <taxon>Ascomycota</taxon>
        <taxon>Pezizomycotina</taxon>
        <taxon>Dothideomycetes</taxon>
        <taxon>Dothideomycetes incertae sedis</taxon>
        <taxon>Coniosporium</taxon>
    </lineage>
</organism>